<dbReference type="GO" id="GO:0008270">
    <property type="term" value="F:zinc ion binding"/>
    <property type="evidence" value="ECO:0007669"/>
    <property type="project" value="UniProtKB-KW"/>
</dbReference>
<evidence type="ECO:0000256" key="9">
    <source>
        <dbReference type="SAM" id="MobiDB-lite"/>
    </source>
</evidence>
<feature type="compositionally biased region" description="Low complexity" evidence="9">
    <location>
        <begin position="739"/>
        <end position="752"/>
    </location>
</feature>
<feature type="compositionally biased region" description="Polar residues" evidence="9">
    <location>
        <begin position="469"/>
        <end position="479"/>
    </location>
</feature>
<dbReference type="InterPro" id="IPR013083">
    <property type="entry name" value="Znf_RING/FYVE/PHD"/>
</dbReference>
<dbReference type="Gene3D" id="2.30.30.40">
    <property type="entry name" value="SH3 Domains"/>
    <property type="match status" value="1"/>
</dbReference>
<keyword evidence="13" id="KW-1185">Reference proteome</keyword>
<organism evidence="12 13">
    <name type="scientific">Exophiala mesophila</name>
    <name type="common">Black yeast-like fungus</name>
    <dbReference type="NCBI Taxonomy" id="212818"/>
    <lineage>
        <taxon>Eukaryota</taxon>
        <taxon>Fungi</taxon>
        <taxon>Dikarya</taxon>
        <taxon>Ascomycota</taxon>
        <taxon>Pezizomycotina</taxon>
        <taxon>Eurotiomycetes</taxon>
        <taxon>Chaetothyriomycetidae</taxon>
        <taxon>Chaetothyriales</taxon>
        <taxon>Herpotrichiellaceae</taxon>
        <taxon>Exophiala</taxon>
    </lineage>
</organism>
<dbReference type="InterPro" id="IPR052256">
    <property type="entry name" value="E3_ubiquitin-ligase_CHFR"/>
</dbReference>
<evidence type="ECO:0000256" key="5">
    <source>
        <dbReference type="ARBA" id="ARBA00022833"/>
    </source>
</evidence>
<keyword evidence="6" id="KW-0832">Ubl conjugation</keyword>
<dbReference type="HOGENOM" id="CLU_005224_1_0_1"/>
<dbReference type="GO" id="GO:0005634">
    <property type="term" value="C:nucleus"/>
    <property type="evidence" value="ECO:0007669"/>
    <property type="project" value="TreeGrafter"/>
</dbReference>
<dbReference type="PROSITE" id="PS50002">
    <property type="entry name" value="SH3"/>
    <property type="match status" value="1"/>
</dbReference>
<proteinExistence type="inferred from homology"/>
<feature type="domain" description="SH3" evidence="10">
    <location>
        <begin position="931"/>
        <end position="993"/>
    </location>
</feature>
<dbReference type="InterPro" id="IPR017907">
    <property type="entry name" value="Znf_RING_CS"/>
</dbReference>
<dbReference type="GO" id="GO:0004842">
    <property type="term" value="F:ubiquitin-protein transferase activity"/>
    <property type="evidence" value="ECO:0007669"/>
    <property type="project" value="TreeGrafter"/>
</dbReference>
<evidence type="ECO:0000256" key="1">
    <source>
        <dbReference type="ARBA" id="ARBA00008649"/>
    </source>
</evidence>
<keyword evidence="5" id="KW-0862">Zinc</keyword>
<keyword evidence="3" id="KW-0479">Metal-binding</keyword>
<evidence type="ECO:0000313" key="13">
    <source>
        <dbReference type="Proteomes" id="UP000054302"/>
    </source>
</evidence>
<dbReference type="Pfam" id="PF13923">
    <property type="entry name" value="zf-C3HC4_2"/>
    <property type="match status" value="1"/>
</dbReference>
<feature type="compositionally biased region" description="Polar residues" evidence="9">
    <location>
        <begin position="395"/>
        <end position="409"/>
    </location>
</feature>
<feature type="compositionally biased region" description="Basic and acidic residues" evidence="9">
    <location>
        <begin position="322"/>
        <end position="337"/>
    </location>
</feature>
<evidence type="ECO:0000256" key="3">
    <source>
        <dbReference type="ARBA" id="ARBA00022723"/>
    </source>
</evidence>
<feature type="region of interest" description="Disordered" evidence="9">
    <location>
        <begin position="714"/>
        <end position="757"/>
    </location>
</feature>
<dbReference type="InterPro" id="IPR001841">
    <property type="entry name" value="Znf_RING"/>
</dbReference>
<dbReference type="SMART" id="SM00184">
    <property type="entry name" value="RING"/>
    <property type="match status" value="1"/>
</dbReference>
<feature type="compositionally biased region" description="Low complexity" evidence="9">
    <location>
        <begin position="168"/>
        <end position="179"/>
    </location>
</feature>
<gene>
    <name evidence="12" type="ORF">PV10_07902</name>
</gene>
<dbReference type="PANTHER" id="PTHR16079">
    <property type="entry name" value="UBIQUITIN LIGASE PROTEIN CHFR"/>
    <property type="match status" value="1"/>
</dbReference>
<dbReference type="SUPFAM" id="SSF50044">
    <property type="entry name" value="SH3-domain"/>
    <property type="match status" value="1"/>
</dbReference>
<dbReference type="OMA" id="NNCVNQG"/>
<dbReference type="GO" id="GO:0006511">
    <property type="term" value="P:ubiquitin-dependent protein catabolic process"/>
    <property type="evidence" value="ECO:0007669"/>
    <property type="project" value="TreeGrafter"/>
</dbReference>
<dbReference type="PROSITE" id="PS50089">
    <property type="entry name" value="ZF_RING_2"/>
    <property type="match status" value="1"/>
</dbReference>
<dbReference type="OrthoDB" id="1305878at2759"/>
<dbReference type="Gene3D" id="3.30.40.10">
    <property type="entry name" value="Zinc/RING finger domain, C3HC4 (zinc finger)"/>
    <property type="match status" value="1"/>
</dbReference>
<dbReference type="EMBL" id="KN847524">
    <property type="protein sequence ID" value="KIV90617.1"/>
    <property type="molecule type" value="Genomic_DNA"/>
</dbReference>
<dbReference type="InterPro" id="IPR036028">
    <property type="entry name" value="SH3-like_dom_sf"/>
</dbReference>
<dbReference type="InterPro" id="IPR001452">
    <property type="entry name" value="SH3_domain"/>
</dbReference>
<evidence type="ECO:0000256" key="6">
    <source>
        <dbReference type="ARBA" id="ARBA00022843"/>
    </source>
</evidence>
<evidence type="ECO:0000313" key="12">
    <source>
        <dbReference type="EMBL" id="KIV90617.1"/>
    </source>
</evidence>
<feature type="region of interest" description="Disordered" evidence="9">
    <location>
        <begin position="896"/>
        <end position="930"/>
    </location>
</feature>
<accession>A0A0D1Z728</accession>
<evidence type="ECO:0000256" key="2">
    <source>
        <dbReference type="ARBA" id="ARBA00022443"/>
    </source>
</evidence>
<dbReference type="PROSITE" id="PS00518">
    <property type="entry name" value="ZF_RING_1"/>
    <property type="match status" value="1"/>
</dbReference>
<dbReference type="SUPFAM" id="SSF57850">
    <property type="entry name" value="RING/U-box"/>
    <property type="match status" value="1"/>
</dbReference>
<feature type="compositionally biased region" description="Basic and acidic residues" evidence="9">
    <location>
        <begin position="180"/>
        <end position="206"/>
    </location>
</feature>
<dbReference type="STRING" id="212818.A0A0D1Z728"/>
<dbReference type="GO" id="GO:0016567">
    <property type="term" value="P:protein ubiquitination"/>
    <property type="evidence" value="ECO:0007669"/>
    <property type="project" value="TreeGrafter"/>
</dbReference>
<feature type="compositionally biased region" description="Polar residues" evidence="9">
    <location>
        <begin position="355"/>
        <end position="374"/>
    </location>
</feature>
<evidence type="ECO:0000256" key="4">
    <source>
        <dbReference type="ARBA" id="ARBA00022771"/>
    </source>
</evidence>
<sequence>MATTATTASQTGLLNLEKELVCFICTELLYQPLTLIDCLHSFCGSCLKEWFSHQYRKAAHSHSSSSASPYTCPTCRAPVKDAQHNAMINTLLDMFLAANPSKARSEQEKAEMAQGYNPTDNIMPKVESHRRRERRRREEEEIAARERRTANDAIRERAAHSQLLDPEASASRGSRASQSRSRDRRDRRDRSENSRDPDRRQTRNDISDSEALPAHPPSARSSDSFDQTSLSPPPTSPRHPDAVEARQRGVRTVAHQASLRSIVSASESGTGTGDSLSEAQLMQDIIAEGLLDGINVDELTEEQQDELSERIAERYRQLHPERVRRRLSNERRAEARHNSLPTRPAVRHQDAAVDESNSGPRQASRNSARRQTQPSPRPTHPVPASSSDLRPPTSYPQISPEQALTPPQQSSRRRRASNESGRSEASTARSSRIAQVPVTRIASNNRSATDLSNRPQSSSFSSDRPRQPPSTERSNTDPQRSPRASDVWRAGGGQVASPPEFANPIASAAPVESPRTISTGPSNAPIPVVPLITSDPGASAPEPAIHPVLMTTFDEPTISCARCNRTDIQYEIHKHCAPCNLDLCLRCYKSGRGCNHWFGFGHAAMLKFEASHPRSNQQLELPHLLIGRQYRKPPSNSRQGTRASILLTTSDPASRLAEGNFCDRCGRFANACFWSCDYCNDGEWGFCNDCVNTQHCCTHPLLPVAHKSYDPRSASHRQGAIIQSGSVTLSPYRRGGRDSSPAHSLPSSAASANGTSPGPRADFIPLIMTTNCDICSRPIAPEEMRYHCPSHPTPSPDSNDQVGDFDICSDCYHGHVKTGRIPPEDGPDGWRLCPAGHRMVSITFDPDRDGGQRRTVICDLVGGTKLSKEDMISWRQRSTRTGGAAPSIPISLLDQGQWSWREDPSGTKRATRSRSSTVPDASATKFPPDGGPGKVCRALWSYYPEDGEDGHGELMFPKHAEVRETEEVNEDWWYGVYAGDVGVFPSVYVREVS</sequence>
<dbReference type="AlphaFoldDB" id="A0A0D1Z728"/>
<evidence type="ECO:0000259" key="10">
    <source>
        <dbReference type="PROSITE" id="PS50002"/>
    </source>
</evidence>
<feature type="domain" description="RING-type" evidence="11">
    <location>
        <begin position="22"/>
        <end position="76"/>
    </location>
</feature>
<comment type="similarity">
    <text evidence="1">Belongs to the SH3RF family.</text>
</comment>
<evidence type="ECO:0000259" key="11">
    <source>
        <dbReference type="PROSITE" id="PS50089"/>
    </source>
</evidence>
<feature type="region of interest" description="Disordered" evidence="9">
    <location>
        <begin position="322"/>
        <end position="500"/>
    </location>
</feature>
<keyword evidence="2 8" id="KW-0728">SH3 domain</keyword>
<dbReference type="SMART" id="SM00326">
    <property type="entry name" value="SH3"/>
    <property type="match status" value="1"/>
</dbReference>
<name>A0A0D1Z728_EXOME</name>
<dbReference type="RefSeq" id="XP_016222191.1">
    <property type="nucleotide sequence ID" value="XM_016372859.1"/>
</dbReference>
<keyword evidence="4 7" id="KW-0863">Zinc-finger</keyword>
<evidence type="ECO:0000256" key="8">
    <source>
        <dbReference type="PROSITE-ProRule" id="PRU00192"/>
    </source>
</evidence>
<evidence type="ECO:0008006" key="14">
    <source>
        <dbReference type="Google" id="ProtNLM"/>
    </source>
</evidence>
<dbReference type="Proteomes" id="UP000054302">
    <property type="component" value="Unassembled WGS sequence"/>
</dbReference>
<dbReference type="VEuPathDB" id="FungiDB:PV10_07902"/>
<protein>
    <recommendedName>
        <fullName evidence="14">RING-type domain-containing protein</fullName>
    </recommendedName>
</protein>
<feature type="compositionally biased region" description="Polar residues" evidence="9">
    <location>
        <begin position="219"/>
        <end position="230"/>
    </location>
</feature>
<evidence type="ECO:0000256" key="7">
    <source>
        <dbReference type="PROSITE-ProRule" id="PRU00175"/>
    </source>
</evidence>
<feature type="compositionally biased region" description="Polar residues" evidence="9">
    <location>
        <begin position="441"/>
        <end position="462"/>
    </location>
</feature>
<dbReference type="GeneID" id="27325747"/>
<feature type="compositionally biased region" description="Basic and acidic residues" evidence="9">
    <location>
        <begin position="136"/>
        <end position="159"/>
    </location>
</feature>
<reference evidence="12 13" key="1">
    <citation type="submission" date="2015-01" db="EMBL/GenBank/DDBJ databases">
        <title>The Genome Sequence of Exophiala mesophila CBS40295.</title>
        <authorList>
            <consortium name="The Broad Institute Genomics Platform"/>
            <person name="Cuomo C."/>
            <person name="de Hoog S."/>
            <person name="Gorbushina A."/>
            <person name="Stielow B."/>
            <person name="Teixiera M."/>
            <person name="Abouelleil A."/>
            <person name="Chapman S.B."/>
            <person name="Priest M."/>
            <person name="Young S.K."/>
            <person name="Wortman J."/>
            <person name="Nusbaum C."/>
            <person name="Birren B."/>
        </authorList>
    </citation>
    <scope>NUCLEOTIDE SEQUENCE [LARGE SCALE GENOMIC DNA]</scope>
    <source>
        <strain evidence="12 13">CBS 40295</strain>
    </source>
</reference>
<feature type="region of interest" description="Disordered" evidence="9">
    <location>
        <begin position="102"/>
        <end position="256"/>
    </location>
</feature>
<feature type="compositionally biased region" description="Basic and acidic residues" evidence="9">
    <location>
        <begin position="238"/>
        <end position="247"/>
    </location>
</feature>
<dbReference type="PANTHER" id="PTHR16079:SF4">
    <property type="entry name" value="E3 UBIQUITIN-PROTEIN LIGASE CHFR"/>
    <property type="match status" value="1"/>
</dbReference>